<dbReference type="eggNOG" id="COG2805">
    <property type="taxonomic scope" value="Bacteria"/>
</dbReference>
<feature type="domain" description="Bacterial type II secretion system protein E" evidence="2">
    <location>
        <begin position="209"/>
        <end position="223"/>
    </location>
</feature>
<evidence type="ECO:0000259" key="2">
    <source>
        <dbReference type="PROSITE" id="PS00662"/>
    </source>
</evidence>
<dbReference type="InterPro" id="IPR050921">
    <property type="entry name" value="T4SS_GSP_E_ATPase"/>
</dbReference>
<comment type="similarity">
    <text evidence="1">Belongs to the GSP E family.</text>
</comment>
<evidence type="ECO:0000313" key="3">
    <source>
        <dbReference type="EMBL" id="AFV11869.1"/>
    </source>
</evidence>
<accession>K4LV18</accession>
<dbReference type="GO" id="GO:0016887">
    <property type="term" value="F:ATP hydrolysis activity"/>
    <property type="evidence" value="ECO:0007669"/>
    <property type="project" value="InterPro"/>
</dbReference>
<dbReference type="InterPro" id="IPR001482">
    <property type="entry name" value="T2SS/T4SS_dom"/>
</dbReference>
<dbReference type="Gene3D" id="3.30.450.90">
    <property type="match status" value="1"/>
</dbReference>
<dbReference type="PROSITE" id="PS00662">
    <property type="entry name" value="T2SP_E"/>
    <property type="match status" value="1"/>
</dbReference>
<dbReference type="STRING" id="1089553.Tph_c16640"/>
<dbReference type="PANTHER" id="PTHR30486">
    <property type="entry name" value="TWITCHING MOTILITY PROTEIN PILT"/>
    <property type="match status" value="1"/>
</dbReference>
<gene>
    <name evidence="3" type="primary">pilT1</name>
    <name evidence="3" type="ordered locus">Tph_c16640</name>
</gene>
<evidence type="ECO:0000313" key="4">
    <source>
        <dbReference type="Proteomes" id="UP000000467"/>
    </source>
</evidence>
<dbReference type="OrthoDB" id="9808272at2"/>
<dbReference type="EMBL" id="CP003732">
    <property type="protein sequence ID" value="AFV11869.1"/>
    <property type="molecule type" value="Genomic_DNA"/>
</dbReference>
<keyword evidence="4" id="KW-1185">Reference proteome</keyword>
<organism evidence="3 4">
    <name type="scientific">Thermacetogenium phaeum (strain ATCC BAA-254 / DSM 26808 / PB)</name>
    <dbReference type="NCBI Taxonomy" id="1089553"/>
    <lineage>
        <taxon>Bacteria</taxon>
        <taxon>Bacillati</taxon>
        <taxon>Bacillota</taxon>
        <taxon>Clostridia</taxon>
        <taxon>Thermoanaerobacterales</taxon>
        <taxon>Thermoanaerobacteraceae</taxon>
        <taxon>Thermacetogenium</taxon>
    </lineage>
</organism>
<dbReference type="InterPro" id="IPR027417">
    <property type="entry name" value="P-loop_NTPase"/>
</dbReference>
<dbReference type="Gene3D" id="3.40.50.300">
    <property type="entry name" value="P-loop containing nucleotide triphosphate hydrolases"/>
    <property type="match status" value="1"/>
</dbReference>
<dbReference type="NCBIfam" id="TIGR01420">
    <property type="entry name" value="pilT_fam"/>
    <property type="match status" value="1"/>
</dbReference>
<dbReference type="GO" id="GO:0005524">
    <property type="term" value="F:ATP binding"/>
    <property type="evidence" value="ECO:0007669"/>
    <property type="project" value="InterPro"/>
</dbReference>
<dbReference type="Proteomes" id="UP000000467">
    <property type="component" value="Chromosome"/>
</dbReference>
<protein>
    <submittedName>
        <fullName evidence="3">Twitching mobility protein PilT</fullName>
    </submittedName>
</protein>
<dbReference type="HOGENOM" id="CLU_013446_4_0_9"/>
<dbReference type="InterPro" id="IPR006321">
    <property type="entry name" value="PilT/PilU"/>
</dbReference>
<name>K4LV18_THEPS</name>
<dbReference type="SUPFAM" id="SSF52540">
    <property type="entry name" value="P-loop containing nucleoside triphosphate hydrolases"/>
    <property type="match status" value="1"/>
</dbReference>
<reference evidence="3 4" key="1">
    <citation type="journal article" date="2012" name="BMC Genomics">
        <title>Genome-guided analysis of physiological and morphological traits of the fermentative acetate oxidizer Thermacetogenium phaeum.</title>
        <authorList>
            <person name="Oehler D."/>
            <person name="Poehlein A."/>
            <person name="Leimbach A."/>
            <person name="Muller N."/>
            <person name="Daniel R."/>
            <person name="Gottschalk G."/>
            <person name="Schink B."/>
        </authorList>
    </citation>
    <scope>NUCLEOTIDE SEQUENCE [LARGE SCALE GENOMIC DNA]</scope>
    <source>
        <strain evidence="4">ATCC BAA-254 / DSM 26808 / PB</strain>
    </source>
</reference>
<proteinExistence type="inferred from homology"/>
<dbReference type="SMART" id="SM00382">
    <property type="entry name" value="AAA"/>
    <property type="match status" value="1"/>
</dbReference>
<dbReference type="KEGG" id="tpz:Tph_c16640"/>
<dbReference type="InterPro" id="IPR003593">
    <property type="entry name" value="AAA+_ATPase"/>
</dbReference>
<dbReference type="Pfam" id="PF00437">
    <property type="entry name" value="T2SSE"/>
    <property type="match status" value="1"/>
</dbReference>
<dbReference type="PANTHER" id="PTHR30486:SF16">
    <property type="entry name" value="TWITCHING MOTILITY PROTEIN PILT"/>
    <property type="match status" value="1"/>
</dbReference>
<sequence length="367" mass="40512">MADINAILTQAAKLGASDVHITVGRPPVFRINGALFPLDDPQLRGRLDVIKPEEIGIFSPEDTDLLAREMMREDQYERYAKKGELDFSYSLPGVTRVRANVFKQRNSTTLVMRLLSTTIPSFEELGLPPVVAYLSRRPHGLILVTGPTGSGKSTTLAAMIDLINKEKRLHIITLEDPIEYLHRHKLGIVNQREIGEDTQSFATALRAALREDPDVILVGEMRDLETIATAITAAETGHLVLATLHTSSAAETIDRIIDVFPSAQQQQVKVQLANTIEGVISQQLIPRKDVPGRALALEILVATPAIRNLIREGKTYQIPSQIQTGGKYGMQTLDMSLRVLYRKGMIGKEEVLSRALEPESILGKGEE</sequence>
<dbReference type="CDD" id="cd01131">
    <property type="entry name" value="PilT"/>
    <property type="match status" value="1"/>
</dbReference>
<evidence type="ECO:0000256" key="1">
    <source>
        <dbReference type="ARBA" id="ARBA00006611"/>
    </source>
</evidence>
<dbReference type="AlphaFoldDB" id="K4LV18"/>
<dbReference type="RefSeq" id="WP_015050749.1">
    <property type="nucleotide sequence ID" value="NC_018870.1"/>
</dbReference>